<feature type="domain" description="MATH" evidence="1">
    <location>
        <begin position="180"/>
        <end position="302"/>
    </location>
</feature>
<dbReference type="Proteomes" id="UP000029121">
    <property type="component" value="Unassembled WGS sequence"/>
</dbReference>
<accession>R0FTD2</accession>
<sequence>MDQIAIKEEEMKGLQEHGKLKTDIIPYVRLSPPGSYTITFESYAKMVDLVKNGYYESLPFTSGGYTWTFKIYPNGNAQPGFVSVYAKLCNSTNCPQDVYAEIKFFVYNGVTRFYYTRQECETVKFDHENSEWGVAQFLTTTWFVKETGYIYDGEKCQFGIDIFVCPRKGEIFSFDQNVTNPVYPWCIPNFSTLCHCSYTSDTFCSGGSNWVLKVYPNGDRCATDKYLSLYLLSVDNDINYVKATLRVLNQTPCNNVAKQVEGWRNAACNNGWGFQEFISLADLTDPCKGFVVNDVLQVQVEITAFSKHTPC</sequence>
<dbReference type="Pfam" id="PF22486">
    <property type="entry name" value="MATH_2"/>
    <property type="match status" value="2"/>
</dbReference>
<dbReference type="Gene3D" id="2.60.210.10">
    <property type="entry name" value="Apoptosis, Tumor Necrosis Factor Receptor Associated Protein 2, Chain A"/>
    <property type="match status" value="2"/>
</dbReference>
<dbReference type="SUPFAM" id="SSF49599">
    <property type="entry name" value="TRAF domain-like"/>
    <property type="match status" value="2"/>
</dbReference>
<proteinExistence type="predicted"/>
<dbReference type="PANTHER" id="PTHR46162:SF58">
    <property type="entry name" value="TRAF-LIKE FAMILY PROTEIN"/>
    <property type="match status" value="1"/>
</dbReference>
<gene>
    <name evidence="2" type="ORF">CARUB_v10019524mg</name>
</gene>
<dbReference type="eggNOG" id="KOG1987">
    <property type="taxonomic scope" value="Eukaryota"/>
</dbReference>
<dbReference type="InterPro" id="IPR008974">
    <property type="entry name" value="TRAF-like"/>
</dbReference>
<reference evidence="3" key="1">
    <citation type="journal article" date="2013" name="Nat. Genet.">
        <title>The Capsella rubella genome and the genomic consequences of rapid mating system evolution.</title>
        <authorList>
            <person name="Slotte T."/>
            <person name="Hazzouri K.M."/>
            <person name="Agren J.A."/>
            <person name="Koenig D."/>
            <person name="Maumus F."/>
            <person name="Guo Y.L."/>
            <person name="Steige K."/>
            <person name="Platts A.E."/>
            <person name="Escobar J.S."/>
            <person name="Newman L.K."/>
            <person name="Wang W."/>
            <person name="Mandakova T."/>
            <person name="Vello E."/>
            <person name="Smith L.M."/>
            <person name="Henz S.R."/>
            <person name="Steffen J."/>
            <person name="Takuno S."/>
            <person name="Brandvain Y."/>
            <person name="Coop G."/>
            <person name="Andolfatto P."/>
            <person name="Hu T.T."/>
            <person name="Blanchette M."/>
            <person name="Clark R.M."/>
            <person name="Quesneville H."/>
            <person name="Nordborg M."/>
            <person name="Gaut B.S."/>
            <person name="Lysak M.A."/>
            <person name="Jenkins J."/>
            <person name="Grimwood J."/>
            <person name="Chapman J."/>
            <person name="Prochnik S."/>
            <person name="Shu S."/>
            <person name="Rokhsar D."/>
            <person name="Schmutz J."/>
            <person name="Weigel D."/>
            <person name="Wright S.I."/>
        </authorList>
    </citation>
    <scope>NUCLEOTIDE SEQUENCE [LARGE SCALE GENOMIC DNA]</scope>
    <source>
        <strain evidence="3">cv. Monte Gargano</strain>
    </source>
</reference>
<name>R0FTD2_9BRAS</name>
<dbReference type="InterPro" id="IPR002083">
    <property type="entry name" value="MATH/TRAF_dom"/>
</dbReference>
<keyword evidence="3" id="KW-1185">Reference proteome</keyword>
<dbReference type="PANTHER" id="PTHR46162">
    <property type="entry name" value="TRAF-LIKE FAMILY PROTEIN"/>
    <property type="match status" value="1"/>
</dbReference>
<dbReference type="CDD" id="cd00121">
    <property type="entry name" value="MATH"/>
    <property type="match status" value="2"/>
</dbReference>
<evidence type="ECO:0000259" key="1">
    <source>
        <dbReference type="PROSITE" id="PS50144"/>
    </source>
</evidence>
<protein>
    <recommendedName>
        <fullName evidence="1">MATH domain-containing protein</fullName>
    </recommendedName>
</protein>
<dbReference type="PROSITE" id="PS50144">
    <property type="entry name" value="MATH"/>
    <property type="match status" value="2"/>
</dbReference>
<evidence type="ECO:0000313" key="2">
    <source>
        <dbReference type="EMBL" id="EOA26102.1"/>
    </source>
</evidence>
<dbReference type="SMART" id="SM00061">
    <property type="entry name" value="MATH"/>
    <property type="match status" value="2"/>
</dbReference>
<dbReference type="EMBL" id="KB870809">
    <property type="protein sequence ID" value="EOA26102.1"/>
    <property type="molecule type" value="Genomic_DNA"/>
</dbReference>
<organism evidence="2 3">
    <name type="scientific">Capsella rubella</name>
    <dbReference type="NCBI Taxonomy" id="81985"/>
    <lineage>
        <taxon>Eukaryota</taxon>
        <taxon>Viridiplantae</taxon>
        <taxon>Streptophyta</taxon>
        <taxon>Embryophyta</taxon>
        <taxon>Tracheophyta</taxon>
        <taxon>Spermatophyta</taxon>
        <taxon>Magnoliopsida</taxon>
        <taxon>eudicotyledons</taxon>
        <taxon>Gunneridae</taxon>
        <taxon>Pentapetalae</taxon>
        <taxon>rosids</taxon>
        <taxon>malvids</taxon>
        <taxon>Brassicales</taxon>
        <taxon>Brassicaceae</taxon>
        <taxon>Camelineae</taxon>
        <taxon>Capsella</taxon>
    </lineage>
</organism>
<dbReference type="AlphaFoldDB" id="R0FTD2"/>
<evidence type="ECO:0000313" key="3">
    <source>
        <dbReference type="Proteomes" id="UP000029121"/>
    </source>
</evidence>
<feature type="domain" description="MATH" evidence="1">
    <location>
        <begin position="33"/>
        <end position="162"/>
    </location>
</feature>